<evidence type="ECO:0007829" key="4">
    <source>
        <dbReference type="ProteomicsDB" id="F2Z2D4"/>
    </source>
</evidence>
<organism evidence="1 2">
    <name type="scientific">Homo sapiens</name>
    <name type="common">Human</name>
    <dbReference type="NCBI Taxonomy" id="9606"/>
    <lineage>
        <taxon>Eukaryota</taxon>
        <taxon>Metazoa</taxon>
        <taxon>Chordata</taxon>
        <taxon>Craniata</taxon>
        <taxon>Vertebrata</taxon>
        <taxon>Euteleostomi</taxon>
        <taxon>Mammalia</taxon>
        <taxon>Eutheria</taxon>
        <taxon>Euarchontoglires</taxon>
        <taxon>Primates</taxon>
        <taxon>Haplorrhini</taxon>
        <taxon>Catarrhini</taxon>
        <taxon>Hominidae</taxon>
        <taxon>Homo</taxon>
    </lineage>
</organism>
<dbReference type="Bgee" id="ENSG00000130653">
    <property type="expression patterns" value="Expressed in left ovary and 99 other cell types or tissues"/>
</dbReference>
<evidence type="ECO:0007829" key="3">
    <source>
        <dbReference type="PeptideAtlas" id="F2Z2D4"/>
    </source>
</evidence>
<dbReference type="AlphaFoldDB" id="F2Z2D4"/>
<keyword evidence="3 4" id="KW-1267">Proteomics identification</keyword>
<accession>F2Z2D4</accession>
<reference evidence="1 2" key="2">
    <citation type="journal article" date="2004" name="Nature">
        <title>DNA sequence and analysis of human chromosome 9.</title>
        <authorList>
            <person name="Humphray S.J."/>
            <person name="Oliver K."/>
            <person name="Hunt A.R."/>
            <person name="Plumb R.W."/>
            <person name="Loveland J.E."/>
            <person name="Howe K.L."/>
            <person name="Andrews T.D."/>
            <person name="Searle S."/>
            <person name="Hunt S.E."/>
            <person name="Scott C.E."/>
            <person name="Jones M.C."/>
            <person name="Ainscough R."/>
            <person name="Almeida J.P."/>
            <person name="Ambrose K.D."/>
            <person name="Ashwell R.I."/>
            <person name="Babbage A.K."/>
            <person name="Babbage S."/>
            <person name="Bagguley C.L."/>
            <person name="Bailey J."/>
            <person name="Banerjee R."/>
            <person name="Barker D.J."/>
            <person name="Barlow K.F."/>
            <person name="Bates K."/>
            <person name="Beasley H."/>
            <person name="Beasley O."/>
            <person name="Bird C.P."/>
            <person name="Bray-Allen S."/>
            <person name="Brown A.J."/>
            <person name="Brown J.Y."/>
            <person name="Burford D."/>
            <person name="Burrill W."/>
            <person name="Burton J."/>
            <person name="Carder C."/>
            <person name="Carter N.P."/>
            <person name="Chapman J.C."/>
            <person name="Chen Y."/>
            <person name="Clarke G."/>
            <person name="Clark S.Y."/>
            <person name="Clee C.M."/>
            <person name="Clegg S."/>
            <person name="Collier R.E."/>
            <person name="Corby N."/>
            <person name="Crosier M."/>
            <person name="Cummings A.T."/>
            <person name="Davies J."/>
            <person name="Dhami P."/>
            <person name="Dunn M."/>
            <person name="Dutta I."/>
            <person name="Dyer L.W."/>
            <person name="Earthrowl M.E."/>
            <person name="Faulkner L."/>
            <person name="Fleming C.J."/>
            <person name="Frankish A."/>
            <person name="Frankland J.A."/>
            <person name="French L."/>
            <person name="Fricker D.G."/>
            <person name="Garner P."/>
            <person name="Garnett J."/>
            <person name="Ghori J."/>
            <person name="Gilbert J.G."/>
            <person name="Glison C."/>
            <person name="Grafham D.V."/>
            <person name="Gribble S."/>
            <person name="Griffiths C."/>
            <person name="Griffiths-Jones S."/>
            <person name="Grocock R."/>
            <person name="Guy J."/>
            <person name="Hall R.E."/>
            <person name="Hammond S."/>
            <person name="Harley J.L."/>
            <person name="Harrison E.S."/>
            <person name="Hart E.A."/>
            <person name="Heath P.D."/>
            <person name="Henderson C.D."/>
            <person name="Hopkins B.L."/>
            <person name="Howard P.J."/>
            <person name="Howden P.J."/>
            <person name="Huckle E."/>
            <person name="Johnson C."/>
            <person name="Johnson D."/>
            <person name="Joy A.A."/>
            <person name="Kay M."/>
            <person name="Keenan S."/>
            <person name="Kershaw J.K."/>
            <person name="Kimberley A.M."/>
            <person name="King A."/>
            <person name="Knights A."/>
            <person name="Laird G.K."/>
            <person name="Langford C."/>
            <person name="Lawlor S."/>
            <person name="Leongamornlert D.A."/>
            <person name="Leversha M."/>
            <person name="Lloyd C."/>
            <person name="Lloyd D.M."/>
            <person name="Lovell J."/>
            <person name="Martin S."/>
            <person name="Mashreghi-Mohammadi M."/>
            <person name="Matthews L."/>
            <person name="McLaren S."/>
            <person name="McLay K.E."/>
            <person name="McMurray A."/>
            <person name="Milne S."/>
            <person name="Nickerson T."/>
            <person name="Nisbett J."/>
            <person name="Nordsiek G."/>
            <person name="Pearce A.V."/>
            <person name="Peck A.I."/>
            <person name="Porter K.M."/>
            <person name="Pandian R."/>
            <person name="Pelan S."/>
            <person name="Phillimore B."/>
            <person name="Povey S."/>
            <person name="Ramsey Y."/>
            <person name="Rand V."/>
            <person name="Scharfe M."/>
            <person name="Sehra H.K."/>
            <person name="Shownkeen R."/>
            <person name="Sims S.K."/>
            <person name="Skuce C.D."/>
            <person name="Smith M."/>
            <person name="Steward C.A."/>
            <person name="Swarbreck D."/>
            <person name="Sycamore N."/>
            <person name="Tester J."/>
            <person name="Thorpe A."/>
            <person name="Tracey A."/>
            <person name="Tromans A."/>
            <person name="Thomas D.W."/>
            <person name="Wall M."/>
            <person name="Wallis J.M."/>
            <person name="West A.P."/>
            <person name="Whitehead S.L."/>
            <person name="Willey D.L."/>
            <person name="Williams S.A."/>
            <person name="Wilming L."/>
            <person name="Wray P.W."/>
            <person name="Young L."/>
            <person name="Ashurst J.L."/>
            <person name="Coulson A."/>
            <person name="Blocker H."/>
            <person name="Durbin R."/>
            <person name="Sulston J.E."/>
            <person name="Hubbard T."/>
            <person name="Jackson M.J."/>
            <person name="Bentley D.R."/>
            <person name="Beck S."/>
            <person name="Rogers J."/>
            <person name="Dunham I."/>
        </authorList>
    </citation>
    <scope>NUCLEOTIDE SEQUENCE [LARGE SCALE GENOMIC DNA]</scope>
</reference>
<dbReference type="InterPro" id="IPR018490">
    <property type="entry name" value="cNMP-bd_dom_sf"/>
</dbReference>
<reference evidence="1 2" key="1">
    <citation type="journal article" date="2001" name="Nature">
        <title>Initial sequencing and analysis of the human genome.</title>
        <authorList>
            <consortium name="International Human Genome Sequencing Consortium"/>
            <person name="Lander E.S."/>
            <person name="Linton L.M."/>
            <person name="Birren B."/>
            <person name="Nusbaum C."/>
            <person name="Zody M.C."/>
            <person name="Baldwin J."/>
            <person name="Devon K."/>
            <person name="Dewar K."/>
            <person name="Doyle M."/>
            <person name="FitzHugh W."/>
            <person name="Funke R."/>
            <person name="Gage D."/>
            <person name="Harris K."/>
            <person name="Heaford A."/>
            <person name="Howland J."/>
            <person name="Kann L."/>
            <person name="Lehoczky J."/>
            <person name="LeVine R."/>
            <person name="McEwan P."/>
            <person name="McKernan K."/>
            <person name="Meldrim J."/>
            <person name="Mesirov J.P."/>
            <person name="Miranda C."/>
            <person name="Morris W."/>
            <person name="Naylor J."/>
            <person name="Raymond C."/>
            <person name="Rosetti M."/>
            <person name="Santos R."/>
            <person name="Sheridan A."/>
            <person name="Sougnez C."/>
            <person name="Stange-Thomann N."/>
            <person name="Stojanovic N."/>
            <person name="Subramanian A."/>
            <person name="Wyman D."/>
            <person name="Rogers J."/>
            <person name="Sulston J."/>
            <person name="Ainscough R."/>
            <person name="Beck S."/>
            <person name="Bentley D."/>
            <person name="Burton J."/>
            <person name="Clee C."/>
            <person name="Carter N."/>
            <person name="Coulson A."/>
            <person name="Deadman R."/>
            <person name="Deloukas P."/>
            <person name="Dunham A."/>
            <person name="Dunham I."/>
            <person name="Durbin R."/>
            <person name="French L."/>
            <person name="Grafham D."/>
            <person name="Gregory S."/>
            <person name="Hubbard T."/>
            <person name="Humphray S."/>
            <person name="Hunt A."/>
            <person name="Jones M."/>
            <person name="Lloyd C."/>
            <person name="McMurray A."/>
            <person name="Matthews L."/>
            <person name="Mercer S."/>
            <person name="Milne S."/>
            <person name="Mullikin J.C."/>
            <person name="Mungall A."/>
            <person name="Plumb R."/>
            <person name="Ross M."/>
            <person name="Shownkeen R."/>
            <person name="Sims S."/>
            <person name="Waterston R.H."/>
            <person name="Wilson R.K."/>
            <person name="Hillier L.W."/>
            <person name="McPherson J.D."/>
            <person name="Marra M.A."/>
            <person name="Mardis E.R."/>
            <person name="Fulton L.A."/>
            <person name="Chinwalla A.T."/>
            <person name="Pepin K.H."/>
            <person name="Gish W.R."/>
            <person name="Chissoe S.L."/>
            <person name="Wendl M.C."/>
            <person name="Delehaunty K.D."/>
            <person name="Miner T.L."/>
            <person name="Delehaunty A."/>
            <person name="Kramer J.B."/>
            <person name="Cook L.L."/>
            <person name="Fulton R.S."/>
            <person name="Johnson D.L."/>
            <person name="Minx P.J."/>
            <person name="Clifton S.W."/>
            <person name="Hawkins T."/>
            <person name="Branscomb E."/>
            <person name="Predki P."/>
            <person name="Richardson P."/>
            <person name="Wenning S."/>
            <person name="Slezak T."/>
            <person name="Doggett N."/>
            <person name="Cheng J.F."/>
            <person name="Olsen A."/>
            <person name="Lucas S."/>
            <person name="Elkin C."/>
            <person name="Uberbacher E."/>
            <person name="Frazier M."/>
            <person name="Gibbs R.A."/>
            <person name="Muzny D.M."/>
            <person name="Scherer S.E."/>
            <person name="Bouck J.B."/>
            <person name="Sodergren E.J."/>
            <person name="Worley K.C."/>
            <person name="Rives C.M."/>
            <person name="Gorrell J.H."/>
            <person name="Metzker M.L."/>
            <person name="Naylor S.L."/>
            <person name="Kucherlapati R.S."/>
            <person name="Nelson D.L."/>
            <person name="Weinstock G.M."/>
            <person name="Sakaki Y."/>
            <person name="Fujiyama A."/>
            <person name="Hattori M."/>
            <person name="Yada T."/>
            <person name="Toyoda A."/>
            <person name="Itoh T."/>
            <person name="Kawagoe C."/>
            <person name="Watanabe H."/>
            <person name="Totoki Y."/>
            <person name="Taylor T."/>
            <person name="Weissenbach J."/>
            <person name="Heilig R."/>
            <person name="Saurin W."/>
            <person name="Artiguenave F."/>
            <person name="Brottier P."/>
            <person name="Bruls T."/>
            <person name="Pelletier E."/>
            <person name="Robert C."/>
            <person name="Wincker P."/>
            <person name="Smith D.R."/>
            <person name="Doucette-Stamm L."/>
            <person name="Rubenfield M."/>
            <person name="Weinstock K."/>
            <person name="Lee H.M."/>
            <person name="Dubois J."/>
            <person name="Rosenthal A."/>
            <person name="Platzer M."/>
            <person name="Nyakatura G."/>
            <person name="Taudien S."/>
            <person name="Rump A."/>
            <person name="Yang H."/>
            <person name="Yu J."/>
            <person name="Wang J."/>
            <person name="Huang G."/>
            <person name="Gu J."/>
            <person name="Hood L."/>
            <person name="Rowen L."/>
            <person name="Madan A."/>
            <person name="Qin S."/>
            <person name="Davis R.W."/>
            <person name="Federspiel N.A."/>
            <person name="Abola A.P."/>
            <person name="Proctor M.J."/>
            <person name="Myers R.M."/>
            <person name="Schmutz J."/>
            <person name="Dickson M."/>
            <person name="Grimwood J."/>
            <person name="Cox D.R."/>
            <person name="Olson M.V."/>
            <person name="Kaul R."/>
            <person name="Raymond C."/>
            <person name="Shimizu N."/>
            <person name="Kawasaki K."/>
            <person name="Minoshima S."/>
            <person name="Evans G.A."/>
            <person name="Athanasiou M."/>
            <person name="Schultz R."/>
            <person name="Roe B.A."/>
            <person name="Chen F."/>
            <person name="Pan H."/>
            <person name="Ramser J."/>
            <person name="Lehrach H."/>
            <person name="Reinhardt R."/>
            <person name="McCombie W.R."/>
            <person name="de la Bastide M."/>
            <person name="Dedhia N."/>
            <person name="Blocker H."/>
            <person name="Hornischer K."/>
            <person name="Nordsiek G."/>
            <person name="Agarwala R."/>
            <person name="Aravind L."/>
            <person name="Bailey J.A."/>
            <person name="Bateman A."/>
            <person name="Batzoglou S."/>
            <person name="Birney E."/>
            <person name="Bork P."/>
            <person name="Brown D.G."/>
            <person name="Burge C.B."/>
            <person name="Cerutti L."/>
            <person name="Chen H.C."/>
            <person name="Church D."/>
            <person name="Clamp M."/>
            <person name="Copley R.R."/>
            <person name="Doerks T."/>
            <person name="Eddy S.R."/>
            <person name="Eichler E.E."/>
            <person name="Furey T.S."/>
            <person name="Galagan J."/>
            <person name="Gilbert J.G."/>
            <person name="Harmon C."/>
            <person name="Hayashizaki Y."/>
            <person name="Haussler D."/>
            <person name="Hermjakob H."/>
            <person name="Hokamp K."/>
            <person name="Jang W."/>
            <person name="Johnson L.S."/>
            <person name="Jones T.A."/>
            <person name="Kasif S."/>
            <person name="Kaspryzk A."/>
            <person name="Kennedy S."/>
            <person name="Kent W.J."/>
            <person name="Kitts P."/>
            <person name="Koonin E.V."/>
            <person name="Korf I."/>
            <person name="Kulp D."/>
            <person name="Lancet D."/>
            <person name="Lowe T.M."/>
            <person name="McLysaght A."/>
            <person name="Mikkelsen T."/>
            <person name="Moran J.V."/>
            <person name="Mulder N."/>
            <person name="Pollara V.J."/>
            <person name="Ponting C.P."/>
            <person name="Schuler G."/>
            <person name="Schultz J."/>
            <person name="Slater G."/>
            <person name="Smit A.F."/>
            <person name="Stupka E."/>
            <person name="Szustakowski J."/>
            <person name="Thierry-Mieg D."/>
            <person name="Thierry-Mieg J."/>
            <person name="Wagner L."/>
            <person name="Wallis J."/>
            <person name="Wheeler R."/>
            <person name="Williams A."/>
            <person name="Wolf Y.I."/>
            <person name="Wolfe K.H."/>
            <person name="Yang S.P."/>
            <person name="Yeh R.F."/>
            <person name="Collins F."/>
            <person name="Guyer M.S."/>
            <person name="Peterson J."/>
            <person name="Felsenfeld A."/>
            <person name="Wetterstrand K.A."/>
            <person name="Patrinos A."/>
            <person name="Morgan M.J."/>
            <person name="de Jong P."/>
            <person name="Catanese J.J."/>
            <person name="Osoegawa K."/>
            <person name="Shizuya H."/>
            <person name="Choi S."/>
            <person name="Chen Y.J."/>
        </authorList>
    </citation>
    <scope>NUCLEOTIDE SEQUENCE [LARGE SCALE GENOMIC DNA]</scope>
</reference>
<dbReference type="ChiTaRS" id="PNPLA7">
    <property type="organism name" value="human"/>
</dbReference>
<dbReference type="InterPro" id="IPR014710">
    <property type="entry name" value="RmlC-like_jellyroll"/>
</dbReference>
<dbReference type="Ensembl" id="ENST00000491019.2">
    <property type="protein sequence ID" value="ENSP00000436165.1"/>
    <property type="gene ID" value="ENSG00000130653.17"/>
</dbReference>
<dbReference type="ExpressionAtlas" id="F2Z2D4">
    <property type="expression patterns" value="baseline and differential"/>
</dbReference>
<dbReference type="MassIVE" id="F2Z2D4"/>
<dbReference type="Ensembl" id="ENST00000491019.2">
    <property type="protein sequence ID" value="ENSP00000436165.1"/>
    <property type="gene ID" value="ENSG00000130653.16"/>
</dbReference>
<evidence type="ECO:0000313" key="2">
    <source>
        <dbReference type="Proteomes" id="UP000005640"/>
    </source>
</evidence>
<gene>
    <name evidence="1" type="primary">PNPLA7</name>
</gene>
<dbReference type="Proteomes" id="UP000005640">
    <property type="component" value="Chromosome 9"/>
</dbReference>
<keyword evidence="2" id="KW-1185">Reference proteome</keyword>
<evidence type="ECO:0000313" key="1">
    <source>
        <dbReference type="Ensembl" id="ENSP00000436165.1"/>
    </source>
</evidence>
<dbReference type="EMBL" id="AL365502">
    <property type="status" value="NOT_ANNOTATED_CDS"/>
    <property type="molecule type" value="Genomic_DNA"/>
</dbReference>
<dbReference type="HGNC" id="HGNC:24768">
    <property type="gene designation" value="PNPLA7"/>
</dbReference>
<reference evidence="1 2" key="3">
    <citation type="journal article" date="2004" name="Nature">
        <title>Finishing the euchromatic sequence of the human genome.</title>
        <authorList>
            <consortium name="International Human Genome Sequencing Consortium"/>
        </authorList>
    </citation>
    <scope>NUCLEOTIDE SEQUENCE [LARGE SCALE GENOMIC DNA]</scope>
</reference>
<reference evidence="1" key="5">
    <citation type="submission" date="2025-09" db="UniProtKB">
        <authorList>
            <consortium name="Ensembl"/>
        </authorList>
    </citation>
    <scope>IDENTIFICATION</scope>
</reference>
<dbReference type="VEuPathDB" id="HostDB:ENSG00000130653"/>
<dbReference type="OpenTargets" id="ENSG00000130653"/>
<name>F2Z2D4_HUMAN</name>
<dbReference type="EMBL" id="KF458950">
    <property type="status" value="NOT_ANNOTATED_CDS"/>
    <property type="molecule type" value="Genomic_DNA"/>
</dbReference>
<dbReference type="UCSC" id="uc064xlx.1">
    <property type="organism name" value="human"/>
</dbReference>
<reference evidence="1" key="4">
    <citation type="submission" date="2025-08" db="UniProtKB">
        <authorList>
            <consortium name="Ensembl"/>
        </authorList>
    </citation>
    <scope>IDENTIFICATION</scope>
</reference>
<dbReference type="HOGENOM" id="CLU_107407_0_0_1"/>
<dbReference type="ProteomicsDB" id="23681"/>
<protein>
    <submittedName>
        <fullName evidence="1">Patatin like domain 7, lysophospholipase</fullName>
    </submittedName>
    <submittedName>
        <fullName evidence="1">Patatin like phospholipase domain containing 7</fullName>
    </submittedName>
</protein>
<dbReference type="OrthoDB" id="421051at2759"/>
<dbReference type="GeneTree" id="ENSGT00940000156763"/>
<sequence length="200" mass="23360">MFRRLRQFRQAQPTPQYRFRKRDKVMFYGRKIMRKVTTLPNTLVENTALPRQRARKRTKVLSLAKRILRFKKEYPALQPKEPPPSLLEADLTEFDVKNSHLPSEVLYMLKNVRVLGHFEKPLFLELCKHIVFVQLQEGEHVFQPREPDPSICVVQDGRLEVCIQDTVPAALMAPQRCRPVAPLPWAGLSLRQAPRSQPQT</sequence>
<dbReference type="Gene3D" id="2.60.120.10">
    <property type="entry name" value="Jelly Rolls"/>
    <property type="match status" value="1"/>
</dbReference>
<dbReference type="SUPFAM" id="SSF51206">
    <property type="entry name" value="cAMP-binding domain-like"/>
    <property type="match status" value="1"/>
</dbReference>
<proteinExistence type="evidence at protein level"/>